<feature type="domain" description="Smf/DprA SLOG" evidence="2">
    <location>
        <begin position="97"/>
        <end position="320"/>
    </location>
</feature>
<reference evidence="3" key="1">
    <citation type="journal article" date="2014" name="Int. J. Syst. Evol. Microbiol.">
        <title>Complete genome sequence of Corynebacterium casei LMG S-19264T (=DSM 44701T), isolated from a smear-ripened cheese.</title>
        <authorList>
            <consortium name="US DOE Joint Genome Institute (JGI-PGF)"/>
            <person name="Walter F."/>
            <person name="Albersmeier A."/>
            <person name="Kalinowski J."/>
            <person name="Ruckert C."/>
        </authorList>
    </citation>
    <scope>NUCLEOTIDE SEQUENCE</scope>
    <source>
        <strain evidence="3">JCM 3091</strain>
    </source>
</reference>
<dbReference type="Gene3D" id="3.40.50.450">
    <property type="match status" value="1"/>
</dbReference>
<dbReference type="RefSeq" id="WP_229789517.1">
    <property type="nucleotide sequence ID" value="NZ_BMQC01000006.1"/>
</dbReference>
<dbReference type="EMBL" id="BMQC01000006">
    <property type="protein sequence ID" value="GGK28015.1"/>
    <property type="molecule type" value="Genomic_DNA"/>
</dbReference>
<dbReference type="SUPFAM" id="SSF102405">
    <property type="entry name" value="MCP/YpsA-like"/>
    <property type="match status" value="1"/>
</dbReference>
<organism evidence="3 4">
    <name type="scientific">Pilimelia terevasa</name>
    <dbReference type="NCBI Taxonomy" id="53372"/>
    <lineage>
        <taxon>Bacteria</taxon>
        <taxon>Bacillati</taxon>
        <taxon>Actinomycetota</taxon>
        <taxon>Actinomycetes</taxon>
        <taxon>Micromonosporales</taxon>
        <taxon>Micromonosporaceae</taxon>
        <taxon>Pilimelia</taxon>
    </lineage>
</organism>
<evidence type="ECO:0000259" key="2">
    <source>
        <dbReference type="Pfam" id="PF02481"/>
    </source>
</evidence>
<dbReference type="GO" id="GO:0009294">
    <property type="term" value="P:DNA-mediated transformation"/>
    <property type="evidence" value="ECO:0007669"/>
    <property type="project" value="InterPro"/>
</dbReference>
<gene>
    <name evidence="3" type="primary">dprA</name>
    <name evidence="3" type="ORF">GCM10010124_20770</name>
</gene>
<protein>
    <submittedName>
        <fullName evidence="3">Putative DNA processing protein DprA</fullName>
    </submittedName>
</protein>
<dbReference type="PANTHER" id="PTHR43022">
    <property type="entry name" value="PROTEIN SMF"/>
    <property type="match status" value="1"/>
</dbReference>
<evidence type="ECO:0000256" key="1">
    <source>
        <dbReference type="ARBA" id="ARBA00006525"/>
    </source>
</evidence>
<comment type="caution">
    <text evidence="3">The sequence shown here is derived from an EMBL/GenBank/DDBJ whole genome shotgun (WGS) entry which is preliminary data.</text>
</comment>
<evidence type="ECO:0000313" key="4">
    <source>
        <dbReference type="Proteomes" id="UP000662200"/>
    </source>
</evidence>
<dbReference type="InterPro" id="IPR003488">
    <property type="entry name" value="DprA"/>
</dbReference>
<dbReference type="Pfam" id="PF02481">
    <property type="entry name" value="DNA_processg_A"/>
    <property type="match status" value="1"/>
</dbReference>
<dbReference type="AlphaFoldDB" id="A0A8J3BKP5"/>
<evidence type="ECO:0000313" key="3">
    <source>
        <dbReference type="EMBL" id="GGK28015.1"/>
    </source>
</evidence>
<keyword evidence="4" id="KW-1185">Reference proteome</keyword>
<sequence>MASGTQPAGRPAPAAGGDPAADLRARIVLSWLVEPGHRIIHSLVERYSATAVLDFARAGDLPEPRLRESVAARLRAADPDRVADAALAGAARLGADVLTPGDDAWPAALDDLRHLESTARDGNTRPPLLLWVRGEAPRTLLGGAGVAVVGARACSPYGSHVATDLGYGLAERGWTVVSGGAFGIDAAAHRGALTAGGATVAVLACGVDRPYPSGNASLFERILATGLLVSEWPPGAAPHRHRFLVRNRVIAALAAGTVVVEASPRSGALATLRRAAALGRVAMAVPGPVTAATSTGCHLALREEPGARLVARAADVIEEVGRWGADLAPLPRGRETVLDRLPPDAAAVLEVVPPSRPAAADAVSGAAGLPVRTVLRVLPLLVDLDLVRAVDGGYVLGPRRP</sequence>
<accession>A0A8J3BKP5</accession>
<dbReference type="InterPro" id="IPR057666">
    <property type="entry name" value="DrpA_SLOG"/>
</dbReference>
<dbReference type="PANTHER" id="PTHR43022:SF1">
    <property type="entry name" value="PROTEIN SMF"/>
    <property type="match status" value="1"/>
</dbReference>
<reference evidence="3" key="2">
    <citation type="submission" date="2020-09" db="EMBL/GenBank/DDBJ databases">
        <authorList>
            <person name="Sun Q."/>
            <person name="Ohkuma M."/>
        </authorList>
    </citation>
    <scope>NUCLEOTIDE SEQUENCE</scope>
    <source>
        <strain evidence="3">JCM 3091</strain>
    </source>
</reference>
<proteinExistence type="inferred from homology"/>
<comment type="similarity">
    <text evidence="1">Belongs to the DprA/Smf family.</text>
</comment>
<dbReference type="Proteomes" id="UP000662200">
    <property type="component" value="Unassembled WGS sequence"/>
</dbReference>
<dbReference type="NCBIfam" id="TIGR00732">
    <property type="entry name" value="dprA"/>
    <property type="match status" value="1"/>
</dbReference>
<name>A0A8J3BKP5_9ACTN</name>